<evidence type="ECO:0000313" key="13">
    <source>
        <dbReference type="Proteomes" id="UP001198893"/>
    </source>
</evidence>
<dbReference type="PRINTS" id="PR00469">
    <property type="entry name" value="PNDRDTASEII"/>
</dbReference>
<keyword evidence="4" id="KW-0285">Flavoprotein</keyword>
<comment type="caution">
    <text evidence="12">The sequence shown here is derived from an EMBL/GenBank/DDBJ whole genome shotgun (WGS) entry which is preliminary data.</text>
</comment>
<dbReference type="GO" id="GO:0016491">
    <property type="term" value="F:oxidoreductase activity"/>
    <property type="evidence" value="ECO:0007669"/>
    <property type="project" value="UniProtKB-KW"/>
</dbReference>
<keyword evidence="5" id="KW-0288">FMN</keyword>
<dbReference type="GO" id="GO:0010181">
    <property type="term" value="F:FMN binding"/>
    <property type="evidence" value="ECO:0007669"/>
    <property type="project" value="InterPro"/>
</dbReference>
<proteinExistence type="inferred from homology"/>
<dbReference type="GO" id="GO:0046872">
    <property type="term" value="F:metal ion binding"/>
    <property type="evidence" value="ECO:0007669"/>
    <property type="project" value="UniProtKB-KW"/>
</dbReference>
<sequence>MKYELLFKPLQVRSLILKNRIACAPMTGPGEGQPSIKPSALEYGGFSMFDRSIGGAALLYRGLNIPLSLENPASDKEYGLSKYKREMVKEHLSVIRQKGAKAGVELCHQGIYGHEADGKVYGPSAGFTDKGEPIIPMDEAKMQDIANRFAYAAREAKQYGFDLILLHFGHGWLIHQFLSPFFNSRTDEYGGSIENRIRFPMMVIEAVRNAVGKDFPIEMRISTEECISSDKRLPLDDVITFIQHAEPYIDIVNCSRGLDMIREANIHHAATIFEPHITNLEALRKIRANTSCLLSVVGSIMTPEEAESLLEEGSADLIMLGRSTLADPFWPVKAQMGHSEDIVPCIRCLQCYHVSTDHKNVQCSVNPRFNREKRVPLILPVTGHPKHLVIVGGGPAGITCALTASRRGHQVTLLEKEPVLTGKLNIACHGEHKADLRRFRDYLLTQLRKSSVTVHTGVLADTDVVRDLKPDALVIAVGATPSRIPLPGVDGDNCIQISEFLQSPDTSLQHYIIIGGGSVGCETALDLAEKGKDVSIIEMADCLASASNDLYRLALSEHFARYDNLHTYLNSACQSIDADGVNVLTNGASTHISGDKVLLSLGFRPDAKQVSSLYGIVPDTYYVGDCERVATVAEAVNNAYFIGANVFQEQDII</sequence>
<keyword evidence="9" id="KW-0411">Iron-sulfur</keyword>
<evidence type="ECO:0000256" key="5">
    <source>
        <dbReference type="ARBA" id="ARBA00022643"/>
    </source>
</evidence>
<dbReference type="SUPFAM" id="SSF51905">
    <property type="entry name" value="FAD/NAD(P)-binding domain"/>
    <property type="match status" value="1"/>
</dbReference>
<evidence type="ECO:0000259" key="10">
    <source>
        <dbReference type="Pfam" id="PF00724"/>
    </source>
</evidence>
<evidence type="ECO:0000259" key="11">
    <source>
        <dbReference type="Pfam" id="PF07992"/>
    </source>
</evidence>
<dbReference type="SUPFAM" id="SSF51395">
    <property type="entry name" value="FMN-linked oxidoreductases"/>
    <property type="match status" value="1"/>
</dbReference>
<evidence type="ECO:0000256" key="8">
    <source>
        <dbReference type="ARBA" id="ARBA00023004"/>
    </source>
</evidence>
<dbReference type="Gene3D" id="3.50.50.60">
    <property type="entry name" value="FAD/NAD(P)-binding domain"/>
    <property type="match status" value="1"/>
</dbReference>
<name>A0AAW4WDC0_9FIRM</name>
<evidence type="ECO:0000313" key="12">
    <source>
        <dbReference type="EMBL" id="MCC2241306.1"/>
    </source>
</evidence>
<reference evidence="12" key="1">
    <citation type="submission" date="2021-10" db="EMBL/GenBank/DDBJ databases">
        <title>Anaerobic single-cell dispensing facilitates the cultivation of human gut bacteria.</title>
        <authorList>
            <person name="Afrizal A."/>
        </authorList>
    </citation>
    <scope>NUCLEOTIDE SEQUENCE</scope>
    <source>
        <strain evidence="12">CLA-AA-H204</strain>
    </source>
</reference>
<dbReference type="PANTHER" id="PTHR42917">
    <property type="entry name" value="2,4-DIENOYL-COA REDUCTASE"/>
    <property type="match status" value="1"/>
</dbReference>
<evidence type="ECO:0000256" key="3">
    <source>
        <dbReference type="ARBA" id="ARBA00011048"/>
    </source>
</evidence>
<accession>A0AAW4WDC0</accession>
<evidence type="ECO:0000256" key="1">
    <source>
        <dbReference type="ARBA" id="ARBA00001917"/>
    </source>
</evidence>
<organism evidence="12 13">
    <name type="scientific">Roseburia amylophila</name>
    <dbReference type="NCBI Taxonomy" id="2981794"/>
    <lineage>
        <taxon>Bacteria</taxon>
        <taxon>Bacillati</taxon>
        <taxon>Bacillota</taxon>
        <taxon>Clostridia</taxon>
        <taxon>Lachnospirales</taxon>
        <taxon>Lachnospiraceae</taxon>
        <taxon>Roseburia</taxon>
    </lineage>
</organism>
<keyword evidence="7" id="KW-0560">Oxidoreductase</keyword>
<dbReference type="PRINTS" id="PR00368">
    <property type="entry name" value="FADPNR"/>
</dbReference>
<feature type="domain" description="FAD/NAD(P)-binding" evidence="11">
    <location>
        <begin position="387"/>
        <end position="609"/>
    </location>
</feature>
<comment type="similarity">
    <text evidence="3">In the N-terminal section; belongs to the NADH:flavin oxidoreductase/NADH oxidase family.</text>
</comment>
<dbReference type="InterPro" id="IPR051793">
    <property type="entry name" value="NADH:flavin_oxidoreductase"/>
</dbReference>
<evidence type="ECO:0000256" key="9">
    <source>
        <dbReference type="ARBA" id="ARBA00023014"/>
    </source>
</evidence>
<dbReference type="Pfam" id="PF07992">
    <property type="entry name" value="Pyr_redox_2"/>
    <property type="match status" value="1"/>
</dbReference>
<dbReference type="InterPro" id="IPR001155">
    <property type="entry name" value="OxRdtase_FMN_N"/>
</dbReference>
<dbReference type="InterPro" id="IPR036188">
    <property type="entry name" value="FAD/NAD-bd_sf"/>
</dbReference>
<dbReference type="PANTHER" id="PTHR42917:SF2">
    <property type="entry name" value="2,4-DIENOYL-COA REDUCTASE [(2E)-ENOYL-COA-PRODUCING]"/>
    <property type="match status" value="1"/>
</dbReference>
<comment type="cofactor">
    <cofactor evidence="1">
        <name>FMN</name>
        <dbReference type="ChEBI" id="CHEBI:58210"/>
    </cofactor>
</comment>
<gene>
    <name evidence="12" type="ORF">LKD47_03165</name>
</gene>
<comment type="cofactor">
    <cofactor evidence="2">
        <name>[4Fe-4S] cluster</name>
        <dbReference type="ChEBI" id="CHEBI:49883"/>
    </cofactor>
</comment>
<evidence type="ECO:0000256" key="4">
    <source>
        <dbReference type="ARBA" id="ARBA00022630"/>
    </source>
</evidence>
<keyword evidence="6" id="KW-0479">Metal-binding</keyword>
<evidence type="ECO:0000256" key="2">
    <source>
        <dbReference type="ARBA" id="ARBA00001966"/>
    </source>
</evidence>
<evidence type="ECO:0000256" key="7">
    <source>
        <dbReference type="ARBA" id="ARBA00023002"/>
    </source>
</evidence>
<dbReference type="RefSeq" id="WP_227709669.1">
    <property type="nucleotide sequence ID" value="NZ_JAJEQW010000002.1"/>
</dbReference>
<evidence type="ECO:0000256" key="6">
    <source>
        <dbReference type="ARBA" id="ARBA00022723"/>
    </source>
</evidence>
<dbReference type="InterPro" id="IPR013785">
    <property type="entry name" value="Aldolase_TIM"/>
</dbReference>
<keyword evidence="8" id="KW-0408">Iron</keyword>
<feature type="domain" description="NADH:flavin oxidoreductase/NADH oxidase N-terminal" evidence="10">
    <location>
        <begin position="6"/>
        <end position="338"/>
    </location>
</feature>
<dbReference type="Gene3D" id="3.40.50.720">
    <property type="entry name" value="NAD(P)-binding Rossmann-like Domain"/>
    <property type="match status" value="1"/>
</dbReference>
<dbReference type="Pfam" id="PF00724">
    <property type="entry name" value="Oxidored_FMN"/>
    <property type="match status" value="1"/>
</dbReference>
<dbReference type="Gene3D" id="3.20.20.70">
    <property type="entry name" value="Aldolase class I"/>
    <property type="match status" value="1"/>
</dbReference>
<dbReference type="AlphaFoldDB" id="A0AAW4WDC0"/>
<dbReference type="GO" id="GO:0051536">
    <property type="term" value="F:iron-sulfur cluster binding"/>
    <property type="evidence" value="ECO:0007669"/>
    <property type="project" value="UniProtKB-KW"/>
</dbReference>
<dbReference type="EMBL" id="JAJEQW010000002">
    <property type="protein sequence ID" value="MCC2241306.1"/>
    <property type="molecule type" value="Genomic_DNA"/>
</dbReference>
<protein>
    <submittedName>
        <fullName evidence="12">FAD-dependent oxidoreductase</fullName>
    </submittedName>
</protein>
<dbReference type="InterPro" id="IPR023753">
    <property type="entry name" value="FAD/NAD-binding_dom"/>
</dbReference>
<dbReference type="Proteomes" id="UP001198893">
    <property type="component" value="Unassembled WGS sequence"/>
</dbReference>